<dbReference type="Pfam" id="PF00149">
    <property type="entry name" value="Metallophos"/>
    <property type="match status" value="1"/>
</dbReference>
<dbReference type="CDD" id="cd00063">
    <property type="entry name" value="FN3"/>
    <property type="match status" value="1"/>
</dbReference>
<name>A0A814N7A6_9BILA</name>
<comment type="catalytic activity">
    <reaction evidence="4">
        <text>a phosphate monoester + H2O = an alcohol + phosphate</text>
        <dbReference type="Rhea" id="RHEA:15017"/>
        <dbReference type="ChEBI" id="CHEBI:15377"/>
        <dbReference type="ChEBI" id="CHEBI:30879"/>
        <dbReference type="ChEBI" id="CHEBI:43474"/>
        <dbReference type="ChEBI" id="CHEBI:67140"/>
        <dbReference type="EC" id="3.1.3.2"/>
    </reaction>
</comment>
<dbReference type="InterPro" id="IPR041792">
    <property type="entry name" value="MPP_PAP"/>
</dbReference>
<dbReference type="InterPro" id="IPR003961">
    <property type="entry name" value="FN3_dom"/>
</dbReference>
<keyword evidence="9" id="KW-1185">Reference proteome</keyword>
<dbReference type="Pfam" id="PF16656">
    <property type="entry name" value="Pur_ac_phosph_N"/>
    <property type="match status" value="1"/>
</dbReference>
<evidence type="ECO:0000313" key="9">
    <source>
        <dbReference type="Proteomes" id="UP000663829"/>
    </source>
</evidence>
<dbReference type="PANTHER" id="PTHR22953:SF153">
    <property type="entry name" value="PURPLE ACID PHOSPHATASE"/>
    <property type="match status" value="1"/>
</dbReference>
<keyword evidence="3" id="KW-0325">Glycoprotein</keyword>
<evidence type="ECO:0000256" key="5">
    <source>
        <dbReference type="SAM" id="SignalP"/>
    </source>
</evidence>
<evidence type="ECO:0000256" key="2">
    <source>
        <dbReference type="ARBA" id="ARBA00022801"/>
    </source>
</evidence>
<accession>A0A814N7A6</accession>
<dbReference type="InterPro" id="IPR008963">
    <property type="entry name" value="Purple_acid_Pase-like_N"/>
</dbReference>
<feature type="signal peptide" evidence="5">
    <location>
        <begin position="1"/>
        <end position="15"/>
    </location>
</feature>
<dbReference type="SMART" id="SM00060">
    <property type="entry name" value="FN3"/>
    <property type="match status" value="1"/>
</dbReference>
<feature type="chain" id="PRO_5035684799" description="Purple acid phosphatase" evidence="5">
    <location>
        <begin position="16"/>
        <end position="467"/>
    </location>
</feature>
<reference evidence="7" key="1">
    <citation type="submission" date="2021-02" db="EMBL/GenBank/DDBJ databases">
        <authorList>
            <person name="Nowell W R."/>
        </authorList>
    </citation>
    <scope>NUCLEOTIDE SEQUENCE</scope>
</reference>
<dbReference type="OrthoDB" id="45007at2759"/>
<dbReference type="PROSITE" id="PS50853">
    <property type="entry name" value="FN3"/>
    <property type="match status" value="1"/>
</dbReference>
<dbReference type="InterPro" id="IPR039331">
    <property type="entry name" value="PAPs-like"/>
</dbReference>
<keyword evidence="1 5" id="KW-0732">Signal</keyword>
<dbReference type="EC" id="3.1.3.2" evidence="4"/>
<dbReference type="Pfam" id="PF14008">
    <property type="entry name" value="Metallophos_C"/>
    <property type="match status" value="1"/>
</dbReference>
<comment type="caution">
    <text evidence="7">The sequence shown here is derived from an EMBL/GenBank/DDBJ whole genome shotgun (WGS) entry which is preliminary data.</text>
</comment>
<dbReference type="Gene3D" id="3.60.21.10">
    <property type="match status" value="1"/>
</dbReference>
<dbReference type="PANTHER" id="PTHR22953">
    <property type="entry name" value="ACID PHOSPHATASE RELATED"/>
    <property type="match status" value="1"/>
</dbReference>
<sequence length="467" mass="51933">MVILVLLSLPLIVSGQFSVGISLSVCVKDNQPTQIRLAFIPNGMTVSWTTSSKANSPTSVVKYGLSKTNLNKQASGYVTTYGTSNFHNVLLKGLTPNTIYYYQIAASGTVGTSGKYSFKTAPEPSNGQFTVTILGDWGSTKFLSLIRIPTDPVCSCSGETLKALKKKLSSTDFFWHLGDAAYADDFYLQTYYKRLFPDPYEALLDDFQCTLQPLSSTKSYMILPGNHEVKCAEIPVYDYCSKSNSNFTTFLDRYRMPGIESGGFSNLWYSFDYGLVHFVIINTETDFPSSPSGRGTLLNAGNFGTKGAQLKWLENDLKKANNRRAQIPWIIVGGHRPFYSSAFDSICDICRAVFEPILIKYKVDMYFSGHAHWYERTYPIKNGKFNKNPNSYTHPTGIIHLTTGAAGNPECGEGQVSPASYSANISYQCSFGQLRINSRTNAKWTVFDTTSSKNMKIIDQIDINIKH</sequence>
<gene>
    <name evidence="7" type="ORF">GPM918_LOCUS18178</name>
    <name evidence="8" type="ORF">SRO942_LOCUS18175</name>
</gene>
<dbReference type="CDD" id="cd00839">
    <property type="entry name" value="MPP_PAPs"/>
    <property type="match status" value="1"/>
</dbReference>
<proteinExistence type="inferred from homology"/>
<dbReference type="InterPro" id="IPR025733">
    <property type="entry name" value="PAPs_C"/>
</dbReference>
<comment type="similarity">
    <text evidence="4">Belongs to the metallophosphoesterase superfamily. Purple acid phosphatase family.</text>
</comment>
<dbReference type="Proteomes" id="UP000681722">
    <property type="component" value="Unassembled WGS sequence"/>
</dbReference>
<evidence type="ECO:0000256" key="1">
    <source>
        <dbReference type="ARBA" id="ARBA00022729"/>
    </source>
</evidence>
<dbReference type="SUPFAM" id="SSF56300">
    <property type="entry name" value="Metallo-dependent phosphatases"/>
    <property type="match status" value="1"/>
</dbReference>
<evidence type="ECO:0000313" key="7">
    <source>
        <dbReference type="EMBL" id="CAF1089387.1"/>
    </source>
</evidence>
<evidence type="ECO:0000256" key="3">
    <source>
        <dbReference type="ARBA" id="ARBA00023180"/>
    </source>
</evidence>
<protein>
    <recommendedName>
        <fullName evidence="4">Purple acid phosphatase</fullName>
        <ecNumber evidence="4">3.1.3.2</ecNumber>
    </recommendedName>
</protein>
<evidence type="ECO:0000256" key="4">
    <source>
        <dbReference type="RuleBase" id="RU361203"/>
    </source>
</evidence>
<dbReference type="EMBL" id="CAJOBC010005186">
    <property type="protein sequence ID" value="CAF3854890.1"/>
    <property type="molecule type" value="Genomic_DNA"/>
</dbReference>
<dbReference type="GO" id="GO:0046872">
    <property type="term" value="F:metal ion binding"/>
    <property type="evidence" value="ECO:0007669"/>
    <property type="project" value="InterPro"/>
</dbReference>
<dbReference type="InterPro" id="IPR004843">
    <property type="entry name" value="Calcineurin-like_PHP"/>
</dbReference>
<dbReference type="EMBL" id="CAJNOQ010005186">
    <property type="protein sequence ID" value="CAF1089387.1"/>
    <property type="molecule type" value="Genomic_DNA"/>
</dbReference>
<evidence type="ECO:0000313" key="8">
    <source>
        <dbReference type="EMBL" id="CAF3854890.1"/>
    </source>
</evidence>
<feature type="domain" description="Fibronectin type-III" evidence="6">
    <location>
        <begin position="31"/>
        <end position="123"/>
    </location>
</feature>
<dbReference type="AlphaFoldDB" id="A0A814N7A6"/>
<organism evidence="7 9">
    <name type="scientific">Didymodactylos carnosus</name>
    <dbReference type="NCBI Taxonomy" id="1234261"/>
    <lineage>
        <taxon>Eukaryota</taxon>
        <taxon>Metazoa</taxon>
        <taxon>Spiralia</taxon>
        <taxon>Gnathifera</taxon>
        <taxon>Rotifera</taxon>
        <taxon>Eurotatoria</taxon>
        <taxon>Bdelloidea</taxon>
        <taxon>Philodinida</taxon>
        <taxon>Philodinidae</taxon>
        <taxon>Didymodactylos</taxon>
    </lineage>
</organism>
<dbReference type="Proteomes" id="UP000663829">
    <property type="component" value="Unassembled WGS sequence"/>
</dbReference>
<keyword evidence="2 4" id="KW-0378">Hydrolase</keyword>
<dbReference type="InterPro" id="IPR015914">
    <property type="entry name" value="PAPs_N"/>
</dbReference>
<evidence type="ECO:0000259" key="6">
    <source>
        <dbReference type="PROSITE" id="PS50853"/>
    </source>
</evidence>
<dbReference type="InterPro" id="IPR029052">
    <property type="entry name" value="Metallo-depent_PP-like"/>
</dbReference>
<dbReference type="Gene3D" id="2.60.40.380">
    <property type="entry name" value="Purple acid phosphatase-like, N-terminal"/>
    <property type="match status" value="1"/>
</dbReference>
<dbReference type="SUPFAM" id="SSF49363">
    <property type="entry name" value="Purple acid phosphatase, N-terminal domain"/>
    <property type="match status" value="1"/>
</dbReference>
<dbReference type="GO" id="GO:0003993">
    <property type="term" value="F:acid phosphatase activity"/>
    <property type="evidence" value="ECO:0007669"/>
    <property type="project" value="UniProtKB-EC"/>
</dbReference>